<keyword evidence="1" id="KW-0812">Transmembrane</keyword>
<dbReference type="PANTHER" id="PTHR12822:SF2">
    <property type="entry name" value="PROTEIN YIPF"/>
    <property type="match status" value="1"/>
</dbReference>
<feature type="transmembrane region" description="Helical" evidence="1">
    <location>
        <begin position="204"/>
        <end position="228"/>
    </location>
</feature>
<feature type="transmembrane region" description="Helical" evidence="1">
    <location>
        <begin position="168"/>
        <end position="192"/>
    </location>
</feature>
<feature type="transmembrane region" description="Helical" evidence="1">
    <location>
        <begin position="123"/>
        <end position="148"/>
    </location>
</feature>
<gene>
    <name evidence="2" type="primary">YIP5</name>
    <name evidence="2" type="ORF">CAAN4_C03598</name>
</gene>
<dbReference type="Proteomes" id="UP001497600">
    <property type="component" value="Chromosome C"/>
</dbReference>
<evidence type="ECO:0000313" key="3">
    <source>
        <dbReference type="Proteomes" id="UP001497600"/>
    </source>
</evidence>
<reference evidence="2 3" key="1">
    <citation type="submission" date="2024-01" db="EMBL/GenBank/DDBJ databases">
        <authorList>
            <consortium name="Genoscope - CEA"/>
            <person name="William W."/>
        </authorList>
    </citation>
    <scope>NUCLEOTIDE SEQUENCE [LARGE SCALE GENOMIC DNA]</scope>
    <source>
        <strain evidence="2 3">29B2s-10</strain>
    </source>
</reference>
<proteinExistence type="predicted"/>
<evidence type="ECO:0000256" key="1">
    <source>
        <dbReference type="SAM" id="Phobius"/>
    </source>
</evidence>
<organism evidence="2 3">
    <name type="scientific">[Candida] anglica</name>
    <dbReference type="NCBI Taxonomy" id="148631"/>
    <lineage>
        <taxon>Eukaryota</taxon>
        <taxon>Fungi</taxon>
        <taxon>Dikarya</taxon>
        <taxon>Ascomycota</taxon>
        <taxon>Saccharomycotina</taxon>
        <taxon>Pichiomycetes</taxon>
        <taxon>Debaryomycetaceae</taxon>
        <taxon>Kurtzmaniella</taxon>
    </lineage>
</organism>
<feature type="transmembrane region" description="Helical" evidence="1">
    <location>
        <begin position="234"/>
        <end position="256"/>
    </location>
</feature>
<protein>
    <submittedName>
        <fullName evidence="2">Protein Yip5p</fullName>
    </submittedName>
</protein>
<sequence length="308" mass="34692">MSYSKINDRGDPNTSLIDQEDLISGNNITAQPYIIPDVEQGPTTANVTGQIPLQPEVIKPQVPINAANSHMFQINFYRQFFDLDTETFFHKLQRAMNPLDRSFSGESTDENGTDNGPTELYGFIWITGTLIFLMFVSSTGSNIISSWIHSDGKDPSEKYEYKFDLLTLSVSLFYGYNLIVPVGLYAFTSWILKFPHKLPLLELISIYGYTNILWIPITVVNFVIAILVSQKHNLMLNIIEWTIVVLSGFITGASNLSKLSPIIQRNCLLLAEADNIDSKKLHFILVGILAFLHLCFTVSVKICFFGFD</sequence>
<evidence type="ECO:0000313" key="2">
    <source>
        <dbReference type="EMBL" id="CAK7899637.1"/>
    </source>
</evidence>
<dbReference type="InterPro" id="IPR039765">
    <property type="entry name" value="Yip5/YIPF1/YIPF2"/>
</dbReference>
<keyword evidence="1" id="KW-1133">Transmembrane helix</keyword>
<dbReference type="EMBL" id="OZ004255">
    <property type="protein sequence ID" value="CAK7899637.1"/>
    <property type="molecule type" value="Genomic_DNA"/>
</dbReference>
<name>A0ABP0EC47_9ASCO</name>
<keyword evidence="1" id="KW-0472">Membrane</keyword>
<dbReference type="PANTHER" id="PTHR12822">
    <property type="entry name" value="PROTEIN YIPF"/>
    <property type="match status" value="1"/>
</dbReference>
<feature type="transmembrane region" description="Helical" evidence="1">
    <location>
        <begin position="283"/>
        <end position="307"/>
    </location>
</feature>
<accession>A0ABP0EC47</accession>
<keyword evidence="3" id="KW-1185">Reference proteome</keyword>